<dbReference type="EMBL" id="MU838998">
    <property type="protein sequence ID" value="KAK1772038.1"/>
    <property type="molecule type" value="Genomic_DNA"/>
</dbReference>
<dbReference type="RefSeq" id="XP_060288251.1">
    <property type="nucleotide sequence ID" value="XM_060431702.1"/>
</dbReference>
<accession>A0AAJ0CAQ3</accession>
<evidence type="ECO:0000256" key="1">
    <source>
        <dbReference type="SAM" id="MobiDB-lite"/>
    </source>
</evidence>
<gene>
    <name evidence="2" type="ORF">QBC33DRAFT_592918</name>
</gene>
<sequence length="284" mass="31130">MPPPSTHRSPYTFWLRPAGFSGRPRLAYTTLVATCPSKHSICPYLTVQYYPRGGDDDNTTRSNPTCAIANIERLATAGCAALKRRIELRDKTNRMSRHGPLPRPDGWQQDKDAAGGCNSRPEKSGHSDMLHFLVLISPDKYSVCTGGRSDRGEGGGTHPPRSGGPPSHAPSTTTDRQPRSIISASDTSRSFLAPPPVRPPDSILPSAAVIGSTYDAVVNRRGAIKHQQAKQPKYRVRNLAVGVGTEREMMMGLVEWVNAIHGWALGVQVQADLDDFRVNRYRPR</sequence>
<proteinExistence type="predicted"/>
<feature type="compositionally biased region" description="Polar residues" evidence="1">
    <location>
        <begin position="169"/>
        <end position="179"/>
    </location>
</feature>
<reference evidence="2" key="1">
    <citation type="submission" date="2023-06" db="EMBL/GenBank/DDBJ databases">
        <title>Genome-scale phylogeny and comparative genomics of the fungal order Sordariales.</title>
        <authorList>
            <consortium name="Lawrence Berkeley National Laboratory"/>
            <person name="Hensen N."/>
            <person name="Bonometti L."/>
            <person name="Westerberg I."/>
            <person name="Brannstrom I.O."/>
            <person name="Guillou S."/>
            <person name="Cros-Aarteil S."/>
            <person name="Calhoun S."/>
            <person name="Haridas S."/>
            <person name="Kuo A."/>
            <person name="Mondo S."/>
            <person name="Pangilinan J."/>
            <person name="Riley R."/>
            <person name="Labutti K."/>
            <person name="Andreopoulos B."/>
            <person name="Lipzen A."/>
            <person name="Chen C."/>
            <person name="Yanf M."/>
            <person name="Daum C."/>
            <person name="Ng V."/>
            <person name="Clum A."/>
            <person name="Steindorff A."/>
            <person name="Ohm R."/>
            <person name="Martin F."/>
            <person name="Silar P."/>
            <person name="Natvig D."/>
            <person name="Lalanne C."/>
            <person name="Gautier V."/>
            <person name="Ament-Velasquez S.L."/>
            <person name="Kruys A."/>
            <person name="Hutchinson M.I."/>
            <person name="Powell A.J."/>
            <person name="Barry K."/>
            <person name="Miller A.N."/>
            <person name="Grigoriev I.V."/>
            <person name="Debuchy R."/>
            <person name="Gladieux P."/>
            <person name="Thoren M.H."/>
            <person name="Johannesson H."/>
        </authorList>
    </citation>
    <scope>NUCLEOTIDE SEQUENCE</scope>
    <source>
        <strain evidence="2">8032-3</strain>
    </source>
</reference>
<organism evidence="2 3">
    <name type="scientific">Phialemonium atrogriseum</name>
    <dbReference type="NCBI Taxonomy" id="1093897"/>
    <lineage>
        <taxon>Eukaryota</taxon>
        <taxon>Fungi</taxon>
        <taxon>Dikarya</taxon>
        <taxon>Ascomycota</taxon>
        <taxon>Pezizomycotina</taxon>
        <taxon>Sordariomycetes</taxon>
        <taxon>Sordariomycetidae</taxon>
        <taxon>Cephalothecales</taxon>
        <taxon>Cephalothecaceae</taxon>
        <taxon>Phialemonium</taxon>
    </lineage>
</organism>
<keyword evidence="3" id="KW-1185">Reference proteome</keyword>
<comment type="caution">
    <text evidence="2">The sequence shown here is derived from an EMBL/GenBank/DDBJ whole genome shotgun (WGS) entry which is preliminary data.</text>
</comment>
<name>A0AAJ0CAQ3_9PEZI</name>
<evidence type="ECO:0000313" key="3">
    <source>
        <dbReference type="Proteomes" id="UP001244011"/>
    </source>
</evidence>
<dbReference type="AlphaFoldDB" id="A0AAJ0CAQ3"/>
<feature type="region of interest" description="Disordered" evidence="1">
    <location>
        <begin position="90"/>
        <end position="124"/>
    </location>
</feature>
<dbReference type="Proteomes" id="UP001244011">
    <property type="component" value="Unassembled WGS sequence"/>
</dbReference>
<protein>
    <submittedName>
        <fullName evidence="2">Uncharacterized protein</fullName>
    </submittedName>
</protein>
<evidence type="ECO:0000313" key="2">
    <source>
        <dbReference type="EMBL" id="KAK1772038.1"/>
    </source>
</evidence>
<feature type="region of interest" description="Disordered" evidence="1">
    <location>
        <begin position="144"/>
        <end position="179"/>
    </location>
</feature>
<feature type="region of interest" description="Disordered" evidence="1">
    <location>
        <begin position="184"/>
        <end position="203"/>
    </location>
</feature>
<dbReference type="GeneID" id="85314889"/>